<dbReference type="Gene3D" id="2.40.160.10">
    <property type="entry name" value="Porin"/>
    <property type="match status" value="1"/>
</dbReference>
<accession>A0A1J5QW18</accession>
<dbReference type="InterPro" id="IPR023614">
    <property type="entry name" value="Porin_dom_sf"/>
</dbReference>
<dbReference type="EMBL" id="MLJW01000408">
    <property type="protein sequence ID" value="OIQ87712.1"/>
    <property type="molecule type" value="Genomic_DNA"/>
</dbReference>
<evidence type="ECO:0000313" key="1">
    <source>
        <dbReference type="EMBL" id="OIQ87712.1"/>
    </source>
</evidence>
<dbReference type="SUPFAM" id="SSF56935">
    <property type="entry name" value="Porins"/>
    <property type="match status" value="1"/>
</dbReference>
<organism evidence="1">
    <name type="scientific">mine drainage metagenome</name>
    <dbReference type="NCBI Taxonomy" id="410659"/>
    <lineage>
        <taxon>unclassified sequences</taxon>
        <taxon>metagenomes</taxon>
        <taxon>ecological metagenomes</taxon>
    </lineage>
</organism>
<protein>
    <recommendedName>
        <fullName evidence="2">Porin</fullName>
    </recommendedName>
</protein>
<dbReference type="AlphaFoldDB" id="A0A1J5QW18"/>
<evidence type="ECO:0008006" key="2">
    <source>
        <dbReference type="Google" id="ProtNLM"/>
    </source>
</evidence>
<name>A0A1J5QW18_9ZZZZ</name>
<sequence>MQSSGKSSRRFARSHLVARCAATIALAGAVLQGQAAHAANWFELQGIANPAWGKAHASAWIEPAYTRFDTAEATNHHVPTSDLVGPDFERSEALTVQRARLALRGKLNRHVDYFVSGEFGDNAFTRGGSGYAPRLYDAHVMLSHYLRGVRIEAGLIRAPGPEDAMSGYMGYAFFAQLPTVIGQLMQPTFYARSQHYVQVGSGYLVPEAAMSSNNGFHYPGVEATDWFKVRPDVELSYGVMLGEYGKVFTADTGNGPIAAARVQASWLLGGGKGPYRNDLTAFVWRQQARPSINGVSHAMRRDGLGIVLRRGFMVPGATSLKLEYMEGRGTIVAPPPFQPATGLLPAQQESTVYASSSNQARGYYVSAGVFLNRRVELDARYDYYDRLPDLAAAERTFSTTGLGVQYHFTPLTRVAVDYFVRRVRIPNPAAIGAADSPALNLASSAVAAAGNELNVYAVIAF</sequence>
<gene>
    <name evidence="1" type="ORF">GALL_304250</name>
</gene>
<reference evidence="1" key="1">
    <citation type="submission" date="2016-10" db="EMBL/GenBank/DDBJ databases">
        <title>Sequence of Gallionella enrichment culture.</title>
        <authorList>
            <person name="Poehlein A."/>
            <person name="Muehling M."/>
            <person name="Daniel R."/>
        </authorList>
    </citation>
    <scope>NUCLEOTIDE SEQUENCE</scope>
</reference>
<comment type="caution">
    <text evidence="1">The sequence shown here is derived from an EMBL/GenBank/DDBJ whole genome shotgun (WGS) entry which is preliminary data.</text>
</comment>
<proteinExistence type="predicted"/>